<evidence type="ECO:0000256" key="4">
    <source>
        <dbReference type="HAMAP-Rule" id="MF_00080"/>
    </source>
</evidence>
<reference evidence="9 10" key="1">
    <citation type="journal article" date="2016" name="Nat. Commun.">
        <title>Thousands of microbial genomes shed light on interconnected biogeochemical processes in an aquifer system.</title>
        <authorList>
            <person name="Anantharaman K."/>
            <person name="Brown C.T."/>
            <person name="Hug L.A."/>
            <person name="Sharon I."/>
            <person name="Castelle C.J."/>
            <person name="Probst A.J."/>
            <person name="Thomas B.C."/>
            <person name="Singh A."/>
            <person name="Wilkins M.J."/>
            <person name="Karaoz U."/>
            <person name="Brodie E.L."/>
            <person name="Williams K.H."/>
            <person name="Hubbard S.S."/>
            <person name="Banfield J.F."/>
        </authorList>
    </citation>
    <scope>NUCLEOTIDE SEQUENCE [LARGE SCALE GENOMIC DNA]</scope>
</reference>
<dbReference type="AlphaFoldDB" id="A0A1F4NSI3"/>
<proteinExistence type="inferred from homology"/>
<dbReference type="Gene3D" id="3.30.110.10">
    <property type="entry name" value="Translation initiation factor 3 (IF-3), C-terminal domain"/>
    <property type="match status" value="1"/>
</dbReference>
<accession>A0A1F4NSI3</accession>
<feature type="domain" description="Translation initiation factor 3 N-terminal" evidence="8">
    <location>
        <begin position="9"/>
        <end position="77"/>
    </location>
</feature>
<evidence type="ECO:0000256" key="2">
    <source>
        <dbReference type="ARBA" id="ARBA00022540"/>
    </source>
</evidence>
<sequence>MPPNKRTRVNQQIRLPQVLLIDEAGKRVGVVPTPEALRRAQEAELDLVEVAPNLRPPVCKILDFGKYQYDIAKSQADQRKKQKGRDIKEMRLGLKIDDHDLMVKSKKVSQFLERGHKVKINLKFRGREIAHRELGSELLERFLVSLTTKHMVEKAPIMQGKQLIIVIAPVR</sequence>
<dbReference type="PANTHER" id="PTHR10938">
    <property type="entry name" value="TRANSLATION INITIATION FACTOR IF-3"/>
    <property type="match status" value="1"/>
</dbReference>
<keyword evidence="3 4" id="KW-0648">Protein biosynthesis</keyword>
<gene>
    <name evidence="4" type="primary">infC</name>
    <name evidence="9" type="ORF">A2V68_01755</name>
</gene>
<name>A0A1F4NSI3_UNCK3</name>
<comment type="function">
    <text evidence="4 6">IF-3 binds to the 30S ribosomal subunit and shifts the equilibrium between 70S ribosomes and their 50S and 30S subunits in favor of the free subunits, thus enhancing the availability of 30S subunits on which protein synthesis initiation begins.</text>
</comment>
<comment type="similarity">
    <text evidence="1 4 6">Belongs to the IF-3 family.</text>
</comment>
<dbReference type="InterPro" id="IPR019814">
    <property type="entry name" value="Translation_initiation_fac_3_N"/>
</dbReference>
<dbReference type="FunFam" id="3.30.110.10:FF:000001">
    <property type="entry name" value="Translation initiation factor IF-3"/>
    <property type="match status" value="1"/>
</dbReference>
<dbReference type="InterPro" id="IPR019815">
    <property type="entry name" value="Translation_initiation_fac_3_C"/>
</dbReference>
<dbReference type="GO" id="GO:0005737">
    <property type="term" value="C:cytoplasm"/>
    <property type="evidence" value="ECO:0007669"/>
    <property type="project" value="UniProtKB-SubCell"/>
</dbReference>
<evidence type="ECO:0000313" key="9">
    <source>
        <dbReference type="EMBL" id="OGB74415.1"/>
    </source>
</evidence>
<protein>
    <recommendedName>
        <fullName evidence="4 5">Translation initiation factor IF-3</fullName>
    </recommendedName>
</protein>
<evidence type="ECO:0000259" key="7">
    <source>
        <dbReference type="Pfam" id="PF00707"/>
    </source>
</evidence>
<dbReference type="Pfam" id="PF05198">
    <property type="entry name" value="IF3_N"/>
    <property type="match status" value="1"/>
</dbReference>
<evidence type="ECO:0000256" key="3">
    <source>
        <dbReference type="ARBA" id="ARBA00022917"/>
    </source>
</evidence>
<dbReference type="Proteomes" id="UP000176651">
    <property type="component" value="Unassembled WGS sequence"/>
</dbReference>
<comment type="caution">
    <text evidence="9">The sequence shown here is derived from an EMBL/GenBank/DDBJ whole genome shotgun (WGS) entry which is preliminary data.</text>
</comment>
<dbReference type="PANTHER" id="PTHR10938:SF0">
    <property type="entry name" value="TRANSLATION INITIATION FACTOR IF-3, MITOCHONDRIAL"/>
    <property type="match status" value="1"/>
</dbReference>
<keyword evidence="4" id="KW-0963">Cytoplasm</keyword>
<feature type="domain" description="Translation initiation factor 3 C-terminal" evidence="7">
    <location>
        <begin position="86"/>
        <end position="169"/>
    </location>
</feature>
<dbReference type="GO" id="GO:0032790">
    <property type="term" value="P:ribosome disassembly"/>
    <property type="evidence" value="ECO:0007669"/>
    <property type="project" value="TreeGrafter"/>
</dbReference>
<dbReference type="InterPro" id="IPR036788">
    <property type="entry name" value="T_IF-3_C_sf"/>
</dbReference>
<dbReference type="InterPro" id="IPR001288">
    <property type="entry name" value="Translation_initiation_fac_3"/>
</dbReference>
<comment type="subcellular location">
    <subcellularLocation>
        <location evidence="4 6">Cytoplasm</location>
    </subcellularLocation>
</comment>
<organism evidence="9 10">
    <name type="scientific">candidate division Kazan bacterium RBG_13_50_9</name>
    <dbReference type="NCBI Taxonomy" id="1798535"/>
    <lineage>
        <taxon>Bacteria</taxon>
        <taxon>Bacteria division Kazan-3B-28</taxon>
    </lineage>
</organism>
<keyword evidence="2 4" id="KW-0396">Initiation factor</keyword>
<dbReference type="STRING" id="1798535.A2V68_01755"/>
<dbReference type="SUPFAM" id="SSF54364">
    <property type="entry name" value="Translation initiation factor IF3, N-terminal domain"/>
    <property type="match status" value="1"/>
</dbReference>
<dbReference type="PROSITE" id="PS00938">
    <property type="entry name" value="IF3"/>
    <property type="match status" value="1"/>
</dbReference>
<dbReference type="Pfam" id="PF00707">
    <property type="entry name" value="IF3_C"/>
    <property type="match status" value="1"/>
</dbReference>
<dbReference type="SUPFAM" id="SSF55200">
    <property type="entry name" value="Translation initiation factor IF3, C-terminal domain"/>
    <property type="match status" value="1"/>
</dbReference>
<dbReference type="EMBL" id="META01000002">
    <property type="protein sequence ID" value="OGB74415.1"/>
    <property type="molecule type" value="Genomic_DNA"/>
</dbReference>
<evidence type="ECO:0000256" key="6">
    <source>
        <dbReference type="RuleBase" id="RU000646"/>
    </source>
</evidence>
<dbReference type="GO" id="GO:0003743">
    <property type="term" value="F:translation initiation factor activity"/>
    <property type="evidence" value="ECO:0007669"/>
    <property type="project" value="UniProtKB-UniRule"/>
</dbReference>
<comment type="subunit">
    <text evidence="4 6">Monomer.</text>
</comment>
<evidence type="ECO:0000256" key="5">
    <source>
        <dbReference type="NCBIfam" id="TIGR00168"/>
    </source>
</evidence>
<evidence type="ECO:0000256" key="1">
    <source>
        <dbReference type="ARBA" id="ARBA00005439"/>
    </source>
</evidence>
<dbReference type="GO" id="GO:0043022">
    <property type="term" value="F:ribosome binding"/>
    <property type="evidence" value="ECO:0007669"/>
    <property type="project" value="TreeGrafter"/>
</dbReference>
<dbReference type="NCBIfam" id="TIGR00168">
    <property type="entry name" value="infC"/>
    <property type="match status" value="1"/>
</dbReference>
<evidence type="ECO:0000259" key="8">
    <source>
        <dbReference type="Pfam" id="PF05198"/>
    </source>
</evidence>
<dbReference type="HAMAP" id="MF_00080">
    <property type="entry name" value="IF_3"/>
    <property type="match status" value="1"/>
</dbReference>
<dbReference type="Gene3D" id="3.10.20.80">
    <property type="entry name" value="Translation initiation factor 3 (IF-3), N-terminal domain"/>
    <property type="match status" value="1"/>
</dbReference>
<dbReference type="InterPro" id="IPR019813">
    <property type="entry name" value="Translation_initiation_fac3_CS"/>
</dbReference>
<evidence type="ECO:0000313" key="10">
    <source>
        <dbReference type="Proteomes" id="UP000176651"/>
    </source>
</evidence>
<dbReference type="InterPro" id="IPR036787">
    <property type="entry name" value="T_IF-3_N_sf"/>
</dbReference>